<accession>A0A168MV62</accession>
<feature type="region of interest" description="Disordered" evidence="1">
    <location>
        <begin position="1"/>
        <end position="108"/>
    </location>
</feature>
<reference evidence="2 3" key="1">
    <citation type="submission" date="2016-03" db="EMBL/GenBank/DDBJ databases">
        <title>Draft genome sequence of Paenibacillus antarcticus CECT 5836.</title>
        <authorList>
            <person name="Shin S.-K."/>
            <person name="Yi H."/>
        </authorList>
    </citation>
    <scope>NUCLEOTIDE SEQUENCE [LARGE SCALE GENOMIC DNA]</scope>
    <source>
        <strain evidence="2 3">CECT 5836</strain>
    </source>
</reference>
<keyword evidence="3" id="KW-1185">Reference proteome</keyword>
<protein>
    <recommendedName>
        <fullName evidence="4">RNA polymerase subunit sigma</fullName>
    </recommendedName>
</protein>
<comment type="caution">
    <text evidence="2">The sequence shown here is derived from an EMBL/GenBank/DDBJ whole genome shotgun (WGS) entry which is preliminary data.</text>
</comment>
<organism evidence="2 3">
    <name type="scientific">Paenibacillus antarcticus</name>
    <dbReference type="NCBI Taxonomy" id="253703"/>
    <lineage>
        <taxon>Bacteria</taxon>
        <taxon>Bacillati</taxon>
        <taxon>Bacillota</taxon>
        <taxon>Bacilli</taxon>
        <taxon>Bacillales</taxon>
        <taxon>Paenibacillaceae</taxon>
        <taxon>Paenibacillus</taxon>
    </lineage>
</organism>
<feature type="compositionally biased region" description="Basic and acidic residues" evidence="1">
    <location>
        <begin position="61"/>
        <end position="73"/>
    </location>
</feature>
<evidence type="ECO:0008006" key="4">
    <source>
        <dbReference type="Google" id="ProtNLM"/>
    </source>
</evidence>
<evidence type="ECO:0000313" key="3">
    <source>
        <dbReference type="Proteomes" id="UP000077355"/>
    </source>
</evidence>
<feature type="compositionally biased region" description="Polar residues" evidence="1">
    <location>
        <begin position="50"/>
        <end position="60"/>
    </location>
</feature>
<sequence length="108" mass="12263">MSMKSVELQIAVPRTQEVGKIQNELHHRSAQEQSLLMNQQIKESREMRQRSSGVTDTAKSSIREEGKQQHSTDSDGQSQPPSNKQQDHPSEQQPAEHPYKGHHIDLSL</sequence>
<dbReference type="AlphaFoldDB" id="A0A168MV62"/>
<gene>
    <name evidence="2" type="ORF">PBAT_14200</name>
</gene>
<evidence type="ECO:0000313" key="2">
    <source>
        <dbReference type="EMBL" id="OAB45087.1"/>
    </source>
</evidence>
<evidence type="ECO:0000256" key="1">
    <source>
        <dbReference type="SAM" id="MobiDB-lite"/>
    </source>
</evidence>
<dbReference type="OrthoDB" id="2476294at2"/>
<feature type="compositionally biased region" description="Polar residues" evidence="1">
    <location>
        <begin position="31"/>
        <end position="41"/>
    </location>
</feature>
<dbReference type="Proteomes" id="UP000077355">
    <property type="component" value="Unassembled WGS sequence"/>
</dbReference>
<dbReference type="EMBL" id="LVJI01000018">
    <property type="protein sequence ID" value="OAB45087.1"/>
    <property type="molecule type" value="Genomic_DNA"/>
</dbReference>
<feature type="compositionally biased region" description="Polar residues" evidence="1">
    <location>
        <begin position="74"/>
        <end position="84"/>
    </location>
</feature>
<name>A0A168MV62_9BACL</name>
<proteinExistence type="predicted"/>
<feature type="compositionally biased region" description="Basic and acidic residues" evidence="1">
    <location>
        <begin position="97"/>
        <end position="108"/>
    </location>
</feature>